<proteinExistence type="predicted"/>
<feature type="compositionally biased region" description="Low complexity" evidence="1">
    <location>
        <begin position="44"/>
        <end position="53"/>
    </location>
</feature>
<comment type="caution">
    <text evidence="2">The sequence shown here is derived from an EMBL/GenBank/DDBJ whole genome shotgun (WGS) entry which is preliminary data.</text>
</comment>
<dbReference type="EMBL" id="JBBPDW010000022">
    <property type="protein sequence ID" value="KAK7542927.1"/>
    <property type="molecule type" value="Genomic_DNA"/>
</dbReference>
<accession>A0ABR1M7J6</accession>
<keyword evidence="3" id="KW-1185">Reference proteome</keyword>
<organism evidence="2 3">
    <name type="scientific">Phyllosticta citricarpa</name>
    <dbReference type="NCBI Taxonomy" id="55181"/>
    <lineage>
        <taxon>Eukaryota</taxon>
        <taxon>Fungi</taxon>
        <taxon>Dikarya</taxon>
        <taxon>Ascomycota</taxon>
        <taxon>Pezizomycotina</taxon>
        <taxon>Dothideomycetes</taxon>
        <taxon>Dothideomycetes incertae sedis</taxon>
        <taxon>Botryosphaeriales</taxon>
        <taxon>Phyllostictaceae</taxon>
        <taxon>Phyllosticta</taxon>
    </lineage>
</organism>
<dbReference type="Proteomes" id="UP001365128">
    <property type="component" value="Unassembled WGS sequence"/>
</dbReference>
<evidence type="ECO:0000313" key="2">
    <source>
        <dbReference type="EMBL" id="KAK7542927.1"/>
    </source>
</evidence>
<name>A0ABR1M7J6_9PEZI</name>
<feature type="region of interest" description="Disordered" evidence="1">
    <location>
        <begin position="35"/>
        <end position="94"/>
    </location>
</feature>
<sequence length="242" mass="25886">MTRGARAKPPCPRSSRGGHLIAHLLCPDKQGTVTVTTNLAPQPNDSDSNSNSDSNDRTTTKIADTQKPKNTRGKIHTGTNQPDKSKAQKKRHRRPIAQLRAALSVSFAQLISQVAGLLAVSEVFCASAAAMQGKKTTGRQAGRQRGSGKKQSLTIVGAGISLSLSLSLPIYLSLEPTILENAADDRCCCCRSLRTGWTRLDSTRLDWSVNGIADDAPRLLLTAVAAALVNRDGDQDDDDDDE</sequence>
<evidence type="ECO:0000313" key="3">
    <source>
        <dbReference type="Proteomes" id="UP001365128"/>
    </source>
</evidence>
<gene>
    <name evidence="2" type="ORF">IWX46DRAFT_582030</name>
</gene>
<evidence type="ECO:0000256" key="1">
    <source>
        <dbReference type="SAM" id="MobiDB-lite"/>
    </source>
</evidence>
<reference evidence="2 3" key="1">
    <citation type="submission" date="2024-04" db="EMBL/GenBank/DDBJ databases">
        <title>Phyllosticta paracitricarpa is synonymous to the EU quarantine fungus P. citricarpa based on phylogenomic analyses.</title>
        <authorList>
            <consortium name="Lawrence Berkeley National Laboratory"/>
            <person name="Van Ingen-Buijs V.A."/>
            <person name="Van Westerhoven A.C."/>
            <person name="Haridas S."/>
            <person name="Skiadas P."/>
            <person name="Martin F."/>
            <person name="Groenewald J.Z."/>
            <person name="Crous P.W."/>
            <person name="Seidl M.F."/>
        </authorList>
    </citation>
    <scope>NUCLEOTIDE SEQUENCE [LARGE SCALE GENOMIC DNA]</scope>
    <source>
        <strain evidence="2 3">CBS 122670</strain>
    </source>
</reference>
<feature type="compositionally biased region" description="Basic and acidic residues" evidence="1">
    <location>
        <begin position="54"/>
        <end position="67"/>
    </location>
</feature>
<protein>
    <submittedName>
        <fullName evidence="2">Uncharacterized protein</fullName>
    </submittedName>
</protein>